<evidence type="ECO:0000313" key="2">
    <source>
        <dbReference type="Proteomes" id="UP001651880"/>
    </source>
</evidence>
<dbReference type="SUPFAM" id="SSF46689">
    <property type="entry name" value="Homeodomain-like"/>
    <property type="match status" value="1"/>
</dbReference>
<dbReference type="Proteomes" id="UP001651880">
    <property type="component" value="Unassembled WGS sequence"/>
</dbReference>
<name>A0ABT1NMX4_9FIRM</name>
<dbReference type="InterPro" id="IPR009057">
    <property type="entry name" value="Homeodomain-like_sf"/>
</dbReference>
<gene>
    <name evidence="1" type="ORF">LJD61_17305</name>
</gene>
<evidence type="ECO:0000313" key="1">
    <source>
        <dbReference type="EMBL" id="MCQ1531286.1"/>
    </source>
</evidence>
<dbReference type="EMBL" id="JAJEKE010000020">
    <property type="protein sequence ID" value="MCQ1531286.1"/>
    <property type="molecule type" value="Genomic_DNA"/>
</dbReference>
<sequence length="132" mass="15089">MRNKTVDTIPVLTEQMYIILNSFSSSRSLPSSLVKRSKIILLASQGTTNLEIAEIIDLHYTNVATWRNRFLHRLPVLREIEISTPENLQGEIIKILTDEKRPGASHKFTPEQIMKIIDLACKNPRELGYEVS</sequence>
<dbReference type="RefSeq" id="WP_255228813.1">
    <property type="nucleotide sequence ID" value="NZ_JAJEKE010000020.1"/>
</dbReference>
<comment type="caution">
    <text evidence="1">The sequence shown here is derived from an EMBL/GenBank/DDBJ whole genome shotgun (WGS) entry which is preliminary data.</text>
</comment>
<organism evidence="1 2">
    <name type="scientific">Lutispora saccharofermentans</name>
    <dbReference type="NCBI Taxonomy" id="3024236"/>
    <lineage>
        <taxon>Bacteria</taxon>
        <taxon>Bacillati</taxon>
        <taxon>Bacillota</taxon>
        <taxon>Clostridia</taxon>
        <taxon>Lutisporales</taxon>
        <taxon>Lutisporaceae</taxon>
        <taxon>Lutispora</taxon>
    </lineage>
</organism>
<reference evidence="1 2" key="1">
    <citation type="submission" date="2021-10" db="EMBL/GenBank/DDBJ databases">
        <title>Lutispora strain m25 sp. nov., a thermophilic, non-spore-forming bacterium isolated from a lab-scale methanogenic bioreactor digesting anaerobic sludge.</title>
        <authorList>
            <person name="El Houari A."/>
            <person name="Mcdonald J."/>
        </authorList>
    </citation>
    <scope>NUCLEOTIDE SEQUENCE [LARGE SCALE GENOMIC DNA]</scope>
    <source>
        <strain evidence="2">m25</strain>
    </source>
</reference>
<protein>
    <submittedName>
        <fullName evidence="1">Helix-turn-helix domain-containing protein</fullName>
    </submittedName>
</protein>
<proteinExistence type="predicted"/>
<keyword evidence="2" id="KW-1185">Reference proteome</keyword>
<accession>A0ABT1NMX4</accession>